<dbReference type="EMBL" id="DXAN01000023">
    <property type="protein sequence ID" value="HJA09020.1"/>
    <property type="molecule type" value="Genomic_DNA"/>
</dbReference>
<gene>
    <name evidence="4" type="ORF">H9962_07520</name>
</gene>
<dbReference type="InterPro" id="IPR010099">
    <property type="entry name" value="SDR39U1"/>
</dbReference>
<evidence type="ECO:0000313" key="4">
    <source>
        <dbReference type="EMBL" id="HJA09020.1"/>
    </source>
</evidence>
<dbReference type="InterPro" id="IPR036291">
    <property type="entry name" value="NAD(P)-bd_dom_sf"/>
</dbReference>
<dbReference type="PANTHER" id="PTHR11092:SF0">
    <property type="entry name" value="EPIMERASE FAMILY PROTEIN SDR39U1"/>
    <property type="match status" value="1"/>
</dbReference>
<sequence length="317" mass="34593">MRILLLGGTGFIGAPLAKRLAEHGHQVLVSTRREVPQHNVDWGSSIREATWNGRDATTLIPLLEGADAVVNLLGESLAAGKWTPEEKRRIVDSRTQAGEALSFALSFRKQRGSCIPRTLIQASATGYYGLWSDAGTAPLCEEDAGPGTGFLADTVRAWEASTEVAERLGVRRCRIRTAPVLGPGGFVGRLFPSYRWFVGGVPGTGRQPLPWIHRIDEVEAIVFLLEHEETNGAYNLCSPELTTMNAFCHALGRAMRRPVWVPLPTPLLRAMFGDMADEVLLSGQRTVPARLLDAGFTFGHADLEAALRDALDDMGRR</sequence>
<dbReference type="PANTHER" id="PTHR11092">
    <property type="entry name" value="SUGAR NUCLEOTIDE EPIMERASE RELATED"/>
    <property type="match status" value="1"/>
</dbReference>
<evidence type="ECO:0000313" key="5">
    <source>
        <dbReference type="Proteomes" id="UP000824225"/>
    </source>
</evidence>
<dbReference type="Proteomes" id="UP000824225">
    <property type="component" value="Unassembled WGS sequence"/>
</dbReference>
<comment type="similarity">
    <text evidence="1">Belongs to the NAD(P)-dependent epimerase/dehydratase family. SDR39U1 subfamily.</text>
</comment>
<dbReference type="SUPFAM" id="SSF51735">
    <property type="entry name" value="NAD(P)-binding Rossmann-fold domains"/>
    <property type="match status" value="1"/>
</dbReference>
<dbReference type="AlphaFoldDB" id="A0A9D2HFR5"/>
<dbReference type="Pfam" id="PF01370">
    <property type="entry name" value="Epimerase"/>
    <property type="match status" value="1"/>
</dbReference>
<proteinExistence type="inferred from homology"/>
<evidence type="ECO:0000256" key="1">
    <source>
        <dbReference type="ARBA" id="ARBA00009353"/>
    </source>
</evidence>
<accession>A0A9D2HFR5</accession>
<dbReference type="NCBIfam" id="TIGR01777">
    <property type="entry name" value="yfcH"/>
    <property type="match status" value="1"/>
</dbReference>
<name>A0A9D2HFR5_9BACT</name>
<dbReference type="Gene3D" id="3.40.50.720">
    <property type="entry name" value="NAD(P)-binding Rossmann-like Domain"/>
    <property type="match status" value="1"/>
</dbReference>
<feature type="domain" description="DUF1731" evidence="3">
    <location>
        <begin position="264"/>
        <end position="310"/>
    </location>
</feature>
<reference evidence="4" key="1">
    <citation type="journal article" date="2021" name="PeerJ">
        <title>Extensive microbial diversity within the chicken gut microbiome revealed by metagenomics and culture.</title>
        <authorList>
            <person name="Gilroy R."/>
            <person name="Ravi A."/>
            <person name="Getino M."/>
            <person name="Pursley I."/>
            <person name="Horton D.L."/>
            <person name="Alikhan N.F."/>
            <person name="Baker D."/>
            <person name="Gharbi K."/>
            <person name="Hall N."/>
            <person name="Watson M."/>
            <person name="Adriaenssens E.M."/>
            <person name="Foster-Nyarko E."/>
            <person name="Jarju S."/>
            <person name="Secka A."/>
            <person name="Antonio M."/>
            <person name="Oren A."/>
            <person name="Chaudhuri R.R."/>
            <person name="La Ragione R."/>
            <person name="Hildebrand F."/>
            <person name="Pallen M.J."/>
        </authorList>
    </citation>
    <scope>NUCLEOTIDE SEQUENCE</scope>
    <source>
        <strain evidence="4">CHK186-16707</strain>
    </source>
</reference>
<dbReference type="InterPro" id="IPR001509">
    <property type="entry name" value="Epimerase_deHydtase"/>
</dbReference>
<protein>
    <submittedName>
        <fullName evidence="4">TIGR01777 family oxidoreductase</fullName>
    </submittedName>
</protein>
<feature type="domain" description="NAD-dependent epimerase/dehydratase" evidence="2">
    <location>
        <begin position="3"/>
        <end position="237"/>
    </location>
</feature>
<organism evidence="4 5">
    <name type="scientific">Candidatus Mailhella merdigallinarum</name>
    <dbReference type="NCBI Taxonomy" id="2838658"/>
    <lineage>
        <taxon>Bacteria</taxon>
        <taxon>Pseudomonadati</taxon>
        <taxon>Thermodesulfobacteriota</taxon>
        <taxon>Desulfovibrionia</taxon>
        <taxon>Desulfovibrionales</taxon>
        <taxon>Desulfovibrionaceae</taxon>
        <taxon>Mailhella</taxon>
    </lineage>
</organism>
<reference evidence="4" key="2">
    <citation type="submission" date="2021-04" db="EMBL/GenBank/DDBJ databases">
        <authorList>
            <person name="Gilroy R."/>
        </authorList>
    </citation>
    <scope>NUCLEOTIDE SEQUENCE</scope>
    <source>
        <strain evidence="4">CHK186-16707</strain>
    </source>
</reference>
<evidence type="ECO:0000259" key="2">
    <source>
        <dbReference type="Pfam" id="PF01370"/>
    </source>
</evidence>
<dbReference type="Pfam" id="PF08338">
    <property type="entry name" value="DUF1731"/>
    <property type="match status" value="1"/>
</dbReference>
<evidence type="ECO:0000259" key="3">
    <source>
        <dbReference type="Pfam" id="PF08338"/>
    </source>
</evidence>
<comment type="caution">
    <text evidence="4">The sequence shown here is derived from an EMBL/GenBank/DDBJ whole genome shotgun (WGS) entry which is preliminary data.</text>
</comment>
<dbReference type="InterPro" id="IPR013549">
    <property type="entry name" value="DUF1731"/>
</dbReference>